<dbReference type="Pfam" id="PF02706">
    <property type="entry name" value="Wzz"/>
    <property type="match status" value="1"/>
</dbReference>
<feature type="domain" description="Tyrosine-protein kinase G-rich" evidence="8">
    <location>
        <begin position="276"/>
        <end position="315"/>
    </location>
</feature>
<feature type="domain" description="Polysaccharide chain length determinant N-terminal" evidence="7">
    <location>
        <begin position="23"/>
        <end position="125"/>
    </location>
</feature>
<keyword evidence="4 6" id="KW-1133">Transmembrane helix</keyword>
<dbReference type="Proteomes" id="UP000321419">
    <property type="component" value="Unassembled WGS sequence"/>
</dbReference>
<evidence type="ECO:0000259" key="7">
    <source>
        <dbReference type="Pfam" id="PF02706"/>
    </source>
</evidence>
<comment type="subcellular location">
    <subcellularLocation>
        <location evidence="1">Cell membrane</location>
        <topology evidence="1">Multi-pass membrane protein</topology>
    </subcellularLocation>
</comment>
<dbReference type="PANTHER" id="PTHR32309">
    <property type="entry name" value="TYROSINE-PROTEIN KINASE"/>
    <property type="match status" value="1"/>
</dbReference>
<protein>
    <submittedName>
        <fullName evidence="9">LPS biosynthesis protein</fullName>
    </submittedName>
</protein>
<evidence type="ECO:0000256" key="4">
    <source>
        <dbReference type="ARBA" id="ARBA00022989"/>
    </source>
</evidence>
<dbReference type="GO" id="GO:0005886">
    <property type="term" value="C:plasma membrane"/>
    <property type="evidence" value="ECO:0007669"/>
    <property type="project" value="UniProtKB-SubCell"/>
</dbReference>
<keyword evidence="5 6" id="KW-0472">Membrane</keyword>
<accession>A0A510Y212</accession>
<sequence>MENNLNNIITANEPKAAYEVADDEIDLREILSAIWQGKWVIITITIMFSVAFTLYAIKQPNVYKSEVLLVPAEEDQKGGLGALAGQFGGLASLAGVSLNSGSIDKTQMALQVLKSRKFTNDFIQKYNILPELMAAEGWGQENNEVIYNQGLYLSSENKWVREVTPPLKSEPSMQEAYIEFSKILNVNVNKENGMVVISIEHVSPSVAQRWVNWLVQDINQTMKERDVLEANKSTDFLIKQIQETKIADIRSVLYKLVEEQTKTIMFASVRDEYVFKTIDPAIVPEKKFKPNRAIICILGFILGLLISSVYVLIRHFIKQDSRA</sequence>
<comment type="caution">
    <text evidence="9">The sequence shown here is derived from an EMBL/GenBank/DDBJ whole genome shotgun (WGS) entry which is preliminary data.</text>
</comment>
<dbReference type="EMBL" id="BJUM01000063">
    <property type="protein sequence ID" value="GEK56911.1"/>
    <property type="molecule type" value="Genomic_DNA"/>
</dbReference>
<dbReference type="PANTHER" id="PTHR32309:SF13">
    <property type="entry name" value="FERRIC ENTEROBACTIN TRANSPORT PROTEIN FEPE"/>
    <property type="match status" value="1"/>
</dbReference>
<evidence type="ECO:0000256" key="5">
    <source>
        <dbReference type="ARBA" id="ARBA00023136"/>
    </source>
</evidence>
<keyword evidence="10" id="KW-1185">Reference proteome</keyword>
<keyword evidence="2" id="KW-1003">Cell membrane</keyword>
<dbReference type="InterPro" id="IPR050445">
    <property type="entry name" value="Bact_polysacc_biosynth/exp"/>
</dbReference>
<evidence type="ECO:0000313" key="9">
    <source>
        <dbReference type="EMBL" id="GEK56911.1"/>
    </source>
</evidence>
<dbReference type="Pfam" id="PF13807">
    <property type="entry name" value="GNVR"/>
    <property type="match status" value="1"/>
</dbReference>
<gene>
    <name evidence="9" type="primary">wzz</name>
    <name evidence="9" type="ORF">PES01_37560</name>
</gene>
<organism evidence="9 10">
    <name type="scientific">Pseudoalteromonas espejiana</name>
    <dbReference type="NCBI Taxonomy" id="28107"/>
    <lineage>
        <taxon>Bacteria</taxon>
        <taxon>Pseudomonadati</taxon>
        <taxon>Pseudomonadota</taxon>
        <taxon>Gammaproteobacteria</taxon>
        <taxon>Alteromonadales</taxon>
        <taxon>Pseudoalteromonadaceae</taxon>
        <taxon>Pseudoalteromonas</taxon>
    </lineage>
</organism>
<dbReference type="AlphaFoldDB" id="A0A510Y212"/>
<evidence type="ECO:0000259" key="8">
    <source>
        <dbReference type="Pfam" id="PF13807"/>
    </source>
</evidence>
<proteinExistence type="predicted"/>
<dbReference type="InterPro" id="IPR003856">
    <property type="entry name" value="LPS_length_determ_N"/>
</dbReference>
<dbReference type="OrthoDB" id="9775724at2"/>
<evidence type="ECO:0000256" key="6">
    <source>
        <dbReference type="SAM" id="Phobius"/>
    </source>
</evidence>
<dbReference type="RefSeq" id="WP_089346551.1">
    <property type="nucleotide sequence ID" value="NZ_BJUM01000063.1"/>
</dbReference>
<dbReference type="InterPro" id="IPR032807">
    <property type="entry name" value="GNVR"/>
</dbReference>
<feature type="transmembrane region" description="Helical" evidence="6">
    <location>
        <begin position="39"/>
        <end position="57"/>
    </location>
</feature>
<feature type="transmembrane region" description="Helical" evidence="6">
    <location>
        <begin position="293"/>
        <end position="313"/>
    </location>
</feature>
<keyword evidence="3 6" id="KW-0812">Transmembrane</keyword>
<evidence type="ECO:0000256" key="1">
    <source>
        <dbReference type="ARBA" id="ARBA00004651"/>
    </source>
</evidence>
<evidence type="ECO:0000313" key="10">
    <source>
        <dbReference type="Proteomes" id="UP000321419"/>
    </source>
</evidence>
<name>A0A510Y212_9GAMM</name>
<dbReference type="GO" id="GO:0004713">
    <property type="term" value="F:protein tyrosine kinase activity"/>
    <property type="evidence" value="ECO:0007669"/>
    <property type="project" value="TreeGrafter"/>
</dbReference>
<reference evidence="9 10" key="1">
    <citation type="submission" date="2019-07" db="EMBL/GenBank/DDBJ databases">
        <title>Whole genome shotgun sequence of Pseudoalteromonas espejiana NBRC 102222.</title>
        <authorList>
            <person name="Hosoyama A."/>
            <person name="Uohara A."/>
            <person name="Ohji S."/>
            <person name="Ichikawa N."/>
        </authorList>
    </citation>
    <scope>NUCLEOTIDE SEQUENCE [LARGE SCALE GENOMIC DNA]</scope>
    <source>
        <strain evidence="9 10">NBRC 102222</strain>
    </source>
</reference>
<evidence type="ECO:0000256" key="3">
    <source>
        <dbReference type="ARBA" id="ARBA00022692"/>
    </source>
</evidence>
<evidence type="ECO:0000256" key="2">
    <source>
        <dbReference type="ARBA" id="ARBA00022475"/>
    </source>
</evidence>